<evidence type="ECO:0000259" key="1">
    <source>
        <dbReference type="Pfam" id="PF13936"/>
    </source>
</evidence>
<feature type="domain" description="Transposase IS30-like HTH" evidence="1">
    <location>
        <begin position="42"/>
        <end position="77"/>
    </location>
</feature>
<evidence type="ECO:0000313" key="2">
    <source>
        <dbReference type="EMBL" id="TQM65236.1"/>
    </source>
</evidence>
<dbReference type="AlphaFoldDB" id="A0A543I3R3"/>
<name>A0A543I3R3_9MICO</name>
<gene>
    <name evidence="2" type="ORF">FB466_0026</name>
</gene>
<proteinExistence type="predicted"/>
<dbReference type="Gene3D" id="1.10.10.60">
    <property type="entry name" value="Homeodomain-like"/>
    <property type="match status" value="2"/>
</dbReference>
<sequence length="85" mass="9406">MIADYDAGMSAREIGKRYGHGRDTIMKHLAAAGIESRVAVPSDEEIATWRQLHAEGLGFKTIAKRVGRNHKTVRKHISERTVHGG</sequence>
<evidence type="ECO:0000313" key="3">
    <source>
        <dbReference type="Proteomes" id="UP000318331"/>
    </source>
</evidence>
<dbReference type="Proteomes" id="UP000318331">
    <property type="component" value="Unassembled WGS sequence"/>
</dbReference>
<comment type="caution">
    <text evidence="2">The sequence shown here is derived from an EMBL/GenBank/DDBJ whole genome shotgun (WGS) entry which is preliminary data.</text>
</comment>
<accession>A0A543I3R3</accession>
<dbReference type="InterPro" id="IPR025246">
    <property type="entry name" value="IS30-like_HTH"/>
</dbReference>
<organism evidence="2 3">
    <name type="scientific">Klugiella xanthotipulae</name>
    <dbReference type="NCBI Taxonomy" id="244735"/>
    <lineage>
        <taxon>Bacteria</taxon>
        <taxon>Bacillati</taxon>
        <taxon>Actinomycetota</taxon>
        <taxon>Actinomycetes</taxon>
        <taxon>Micrococcales</taxon>
        <taxon>Microbacteriaceae</taxon>
        <taxon>Klugiella</taxon>
    </lineage>
</organism>
<keyword evidence="3" id="KW-1185">Reference proteome</keyword>
<protein>
    <submittedName>
        <fullName evidence="2">Helix-turn-helix protein</fullName>
    </submittedName>
</protein>
<reference evidence="2 3" key="1">
    <citation type="submission" date="2019-06" db="EMBL/GenBank/DDBJ databases">
        <title>Sequencing the genomes of 1000 actinobacteria strains.</title>
        <authorList>
            <person name="Klenk H.-P."/>
        </authorList>
    </citation>
    <scope>NUCLEOTIDE SEQUENCE [LARGE SCALE GENOMIC DNA]</scope>
    <source>
        <strain evidence="2 3">DSM 18031</strain>
    </source>
</reference>
<dbReference type="EMBL" id="VFPN01000001">
    <property type="protein sequence ID" value="TQM65236.1"/>
    <property type="molecule type" value="Genomic_DNA"/>
</dbReference>
<dbReference type="Pfam" id="PF13936">
    <property type="entry name" value="HTH_38"/>
    <property type="match status" value="1"/>
</dbReference>